<comment type="similarity">
    <text evidence="1">Belongs to the aspartate/glutamate racemases family.</text>
</comment>
<sequence length="252" mass="27427">MVSITGIIEIIHIINDKVKDFEMKTIGILGGMSPESTASYYLEINRAVNLALGGNASAKLLISSVDFEEIVQCQKAGDWQKAGKILAEQAKLLEQAGADGILLATNTMHKVARPIIDNISVPFLHILDAVADSIKAKGLNKVALLGTAFTMSDNFYRDGLIERGITPVVPDEETQKEIHRIIFEELCIGKILPQSKTFYLKTIEKLTALGAEGVILGCTEIGLLINQADSTLPFFDTALLHSEMAVDFVLEK</sequence>
<dbReference type="NCBIfam" id="TIGR00035">
    <property type="entry name" value="asp_race"/>
    <property type="match status" value="1"/>
</dbReference>
<dbReference type="InterPro" id="IPR015942">
    <property type="entry name" value="Asp/Glu/hydantoin_racemase"/>
</dbReference>
<dbReference type="Pfam" id="PF01177">
    <property type="entry name" value="Asp_Glu_race"/>
    <property type="match status" value="1"/>
</dbReference>
<dbReference type="KEGG" id="msu:MS0014"/>
<keyword evidence="4" id="KW-1185">Reference proteome</keyword>
<dbReference type="PROSITE" id="PS00924">
    <property type="entry name" value="ASP_GLU_RACEMASE_2"/>
    <property type="match status" value="1"/>
</dbReference>
<keyword evidence="2" id="KW-0413">Isomerase</keyword>
<evidence type="ECO:0000313" key="3">
    <source>
        <dbReference type="EMBL" id="AAU36621.1"/>
    </source>
</evidence>
<reference evidence="3 4" key="1">
    <citation type="journal article" date="2004" name="Nat. Biotechnol.">
        <title>The genome sequence of the capnophilic rumen bacterium Mannheimia succiniciproducens.</title>
        <authorList>
            <person name="Hong S.H."/>
            <person name="Kim J.S."/>
            <person name="Lee S.Y."/>
            <person name="In Y.H."/>
            <person name="Choi S.S."/>
            <person name="Rih J.-K."/>
            <person name="Kim C.H."/>
            <person name="Jeong H."/>
            <person name="Hur C.G."/>
            <person name="Kim J.J."/>
        </authorList>
    </citation>
    <scope>NUCLEOTIDE SEQUENCE [LARGE SCALE GENOMIC DNA]</scope>
    <source>
        <strain evidence="4">KCTC 0769BP / MBEL55E</strain>
    </source>
</reference>
<dbReference type="GO" id="GO:0047661">
    <property type="term" value="F:amino-acid racemase activity"/>
    <property type="evidence" value="ECO:0007669"/>
    <property type="project" value="InterPro"/>
</dbReference>
<dbReference type="PANTHER" id="PTHR21198:SF7">
    <property type="entry name" value="ASPARTATE-GLUTAMATE RACEMASE FAMILY"/>
    <property type="match status" value="1"/>
</dbReference>
<dbReference type="Gene3D" id="3.40.50.1860">
    <property type="match status" value="2"/>
</dbReference>
<protein>
    <submittedName>
        <fullName evidence="3">RacX protein</fullName>
    </submittedName>
</protein>
<dbReference type="PANTHER" id="PTHR21198">
    <property type="entry name" value="GLUTAMATE RACEMASE"/>
    <property type="match status" value="1"/>
</dbReference>
<evidence type="ECO:0000256" key="1">
    <source>
        <dbReference type="ARBA" id="ARBA00007847"/>
    </source>
</evidence>
<dbReference type="HOGENOM" id="CLU_055360_1_0_6"/>
<dbReference type="InterPro" id="IPR033134">
    <property type="entry name" value="Asp/Glu_racemase_AS_2"/>
</dbReference>
<name>Q65WN9_MANSM</name>
<organism evidence="3 4">
    <name type="scientific">Mannheimia succiniciproducens (strain KCTC 0769BP / MBEL55E)</name>
    <dbReference type="NCBI Taxonomy" id="221988"/>
    <lineage>
        <taxon>Bacteria</taxon>
        <taxon>Pseudomonadati</taxon>
        <taxon>Pseudomonadota</taxon>
        <taxon>Gammaproteobacteria</taxon>
        <taxon>Pasteurellales</taxon>
        <taxon>Pasteurellaceae</taxon>
        <taxon>Basfia</taxon>
    </lineage>
</organism>
<gene>
    <name evidence="3" type="primary">racX</name>
    <name evidence="3" type="ordered locus">MS0014</name>
</gene>
<accession>Q65WN9</accession>
<dbReference type="EMBL" id="AE016827">
    <property type="protein sequence ID" value="AAU36621.1"/>
    <property type="molecule type" value="Genomic_DNA"/>
</dbReference>
<dbReference type="InterPro" id="IPR004380">
    <property type="entry name" value="Asp_race"/>
</dbReference>
<evidence type="ECO:0000256" key="2">
    <source>
        <dbReference type="ARBA" id="ARBA00023235"/>
    </source>
</evidence>
<dbReference type="InterPro" id="IPR001920">
    <property type="entry name" value="Asp/Glu_race"/>
</dbReference>
<evidence type="ECO:0000313" key="4">
    <source>
        <dbReference type="Proteomes" id="UP000000607"/>
    </source>
</evidence>
<dbReference type="STRING" id="221988.MS0014"/>
<dbReference type="SUPFAM" id="SSF53681">
    <property type="entry name" value="Aspartate/glutamate racemase"/>
    <property type="match status" value="2"/>
</dbReference>
<dbReference type="eggNOG" id="COG1794">
    <property type="taxonomic scope" value="Bacteria"/>
</dbReference>
<proteinExistence type="inferred from homology"/>
<dbReference type="AlphaFoldDB" id="Q65WN9"/>
<dbReference type="Proteomes" id="UP000000607">
    <property type="component" value="Chromosome"/>
</dbReference>